<feature type="domain" description="Enoyl reductase (ER)" evidence="9">
    <location>
        <begin position="38"/>
        <end position="372"/>
    </location>
</feature>
<dbReference type="Proteomes" id="UP000323386">
    <property type="component" value="Unassembled WGS sequence"/>
</dbReference>
<dbReference type="CDD" id="cd08297">
    <property type="entry name" value="CAD3"/>
    <property type="match status" value="1"/>
</dbReference>
<keyword evidence="11" id="KW-1185">Reference proteome</keyword>
<keyword evidence="4 8" id="KW-0479">Metal-binding</keyword>
<dbReference type="Gene3D" id="3.90.180.10">
    <property type="entry name" value="Medium-chain alcohol dehydrogenases, catalytic domain"/>
    <property type="match status" value="1"/>
</dbReference>
<reference evidence="10 11" key="1">
    <citation type="submission" date="2018-03" db="EMBL/GenBank/DDBJ databases">
        <authorList>
            <person name="Guldener U."/>
        </authorList>
    </citation>
    <scope>NUCLEOTIDE SEQUENCE [LARGE SCALE GENOMIC DNA]</scope>
    <source>
        <strain evidence="10 11">DAOM196992</strain>
    </source>
</reference>
<dbReference type="SUPFAM" id="SSF51735">
    <property type="entry name" value="NAD(P)-binding Rossmann-fold domains"/>
    <property type="match status" value="1"/>
</dbReference>
<gene>
    <name evidence="10" type="ORF">PSFLO_01225</name>
</gene>
<sequence>MSSSTPETSTQPQPTIDARESIHTIPTHHSAAVFEQHGGPVEIKMVATPTPRGLKPGEALVRLIYTGVCGTDHHVLRGHWPIESKLPLVGGHEGAGVVVALGPGADAFVDIGDRVGIKWLADSCLACDSCRRGLEPNCDKAECSGFSRDGTFQQYAVAAAKHLSPIPAGLSLKDAAPILCADVTVYTALRRADLVPGQFCAILGAGGGLGHLAIQYCVYSGLRVVAVDTGEDKRQLCQSLGAETFIDFRQTKDLVDDVKRATTDGKGPHGALVAASSGAAYEDALKFLRPGGILVAVGLPGGAVIRAGVFDTVLNNLRLAGSYVGTRQEAIEALEIAATAKVRARYRVLGLSDLPAVFEDMEQGRIAGRVVLDLDK</sequence>
<evidence type="ECO:0000256" key="6">
    <source>
        <dbReference type="ARBA" id="ARBA00023002"/>
    </source>
</evidence>
<dbReference type="SMART" id="SM00829">
    <property type="entry name" value="PKS_ER"/>
    <property type="match status" value="1"/>
</dbReference>
<dbReference type="PROSITE" id="PS00059">
    <property type="entry name" value="ADH_ZINC"/>
    <property type="match status" value="1"/>
</dbReference>
<dbReference type="FunFam" id="3.40.50.720:FF:000039">
    <property type="entry name" value="Alcohol dehydrogenase AdhP"/>
    <property type="match status" value="1"/>
</dbReference>
<dbReference type="InterPro" id="IPR002328">
    <property type="entry name" value="ADH_Zn_CS"/>
</dbReference>
<dbReference type="Gene3D" id="3.40.50.720">
    <property type="entry name" value="NAD(P)-binding Rossmann-like Domain"/>
    <property type="match status" value="1"/>
</dbReference>
<evidence type="ECO:0000313" key="10">
    <source>
        <dbReference type="EMBL" id="SPO35754.1"/>
    </source>
</evidence>
<dbReference type="PANTHER" id="PTHR42940">
    <property type="entry name" value="ALCOHOL DEHYDROGENASE 1-RELATED"/>
    <property type="match status" value="1"/>
</dbReference>
<dbReference type="InterPro" id="IPR013149">
    <property type="entry name" value="ADH-like_C"/>
</dbReference>
<evidence type="ECO:0000313" key="11">
    <source>
        <dbReference type="Proteomes" id="UP000323386"/>
    </source>
</evidence>
<keyword evidence="6" id="KW-0560">Oxidoreductase</keyword>
<dbReference type="OrthoDB" id="1879366at2759"/>
<dbReference type="InterPro" id="IPR013154">
    <property type="entry name" value="ADH-like_N"/>
</dbReference>
<evidence type="ECO:0000256" key="8">
    <source>
        <dbReference type="RuleBase" id="RU361277"/>
    </source>
</evidence>
<dbReference type="SUPFAM" id="SSF50129">
    <property type="entry name" value="GroES-like"/>
    <property type="match status" value="1"/>
</dbReference>
<name>A0A5C3ETS5_9BASI</name>
<keyword evidence="5 8" id="KW-0862">Zinc</keyword>
<dbReference type="GO" id="GO:0004022">
    <property type="term" value="F:alcohol dehydrogenase (NAD+) activity"/>
    <property type="evidence" value="ECO:0007669"/>
    <property type="project" value="UniProtKB-EC"/>
</dbReference>
<dbReference type="InterPro" id="IPR020843">
    <property type="entry name" value="ER"/>
</dbReference>
<dbReference type="Pfam" id="PF00107">
    <property type="entry name" value="ADH_zinc_N"/>
    <property type="match status" value="1"/>
</dbReference>
<proteinExistence type="inferred from homology"/>
<accession>A0A5C3ETS5</accession>
<dbReference type="PANTHER" id="PTHR42940:SF3">
    <property type="entry name" value="ALCOHOL DEHYDROGENASE 1-RELATED"/>
    <property type="match status" value="1"/>
</dbReference>
<dbReference type="EMBL" id="OOIP01000002">
    <property type="protein sequence ID" value="SPO35754.1"/>
    <property type="molecule type" value="Genomic_DNA"/>
</dbReference>
<dbReference type="InterPro" id="IPR011032">
    <property type="entry name" value="GroES-like_sf"/>
</dbReference>
<protein>
    <recommendedName>
        <fullName evidence="3">alcohol dehydrogenase</fullName>
        <ecNumber evidence="3">1.1.1.1</ecNumber>
    </recommendedName>
</protein>
<dbReference type="AlphaFoldDB" id="A0A5C3ETS5"/>
<evidence type="ECO:0000256" key="3">
    <source>
        <dbReference type="ARBA" id="ARBA00013190"/>
    </source>
</evidence>
<dbReference type="InterPro" id="IPR036291">
    <property type="entry name" value="NAD(P)-bd_dom_sf"/>
</dbReference>
<evidence type="ECO:0000256" key="4">
    <source>
        <dbReference type="ARBA" id="ARBA00022723"/>
    </source>
</evidence>
<comment type="cofactor">
    <cofactor evidence="1 8">
        <name>Zn(2+)</name>
        <dbReference type="ChEBI" id="CHEBI:29105"/>
    </cofactor>
</comment>
<dbReference type="GO" id="GO:0008270">
    <property type="term" value="F:zinc ion binding"/>
    <property type="evidence" value="ECO:0007669"/>
    <property type="project" value="InterPro"/>
</dbReference>
<evidence type="ECO:0000256" key="7">
    <source>
        <dbReference type="ARBA" id="ARBA00023027"/>
    </source>
</evidence>
<evidence type="ECO:0000256" key="2">
    <source>
        <dbReference type="ARBA" id="ARBA00008072"/>
    </source>
</evidence>
<dbReference type="EC" id="1.1.1.1" evidence="3"/>
<dbReference type="Pfam" id="PF08240">
    <property type="entry name" value="ADH_N"/>
    <property type="match status" value="1"/>
</dbReference>
<evidence type="ECO:0000256" key="1">
    <source>
        <dbReference type="ARBA" id="ARBA00001947"/>
    </source>
</evidence>
<evidence type="ECO:0000256" key="5">
    <source>
        <dbReference type="ARBA" id="ARBA00022833"/>
    </source>
</evidence>
<evidence type="ECO:0000259" key="9">
    <source>
        <dbReference type="SMART" id="SM00829"/>
    </source>
</evidence>
<organism evidence="10 11">
    <name type="scientific">Pseudozyma flocculosa</name>
    <dbReference type="NCBI Taxonomy" id="84751"/>
    <lineage>
        <taxon>Eukaryota</taxon>
        <taxon>Fungi</taxon>
        <taxon>Dikarya</taxon>
        <taxon>Basidiomycota</taxon>
        <taxon>Ustilaginomycotina</taxon>
        <taxon>Ustilaginomycetes</taxon>
        <taxon>Ustilaginales</taxon>
        <taxon>Ustilaginaceae</taxon>
        <taxon>Pseudozyma</taxon>
    </lineage>
</organism>
<dbReference type="GO" id="GO:0005737">
    <property type="term" value="C:cytoplasm"/>
    <property type="evidence" value="ECO:0007669"/>
    <property type="project" value="TreeGrafter"/>
</dbReference>
<comment type="similarity">
    <text evidence="2 8">Belongs to the zinc-containing alcohol dehydrogenase family.</text>
</comment>
<keyword evidence="7" id="KW-0520">NAD</keyword>